<dbReference type="InterPro" id="IPR018060">
    <property type="entry name" value="HTH_AraC"/>
</dbReference>
<dbReference type="SUPFAM" id="SSF46689">
    <property type="entry name" value="Homeodomain-like"/>
    <property type="match status" value="1"/>
</dbReference>
<dbReference type="SMART" id="SM00342">
    <property type="entry name" value="HTH_ARAC"/>
    <property type="match status" value="1"/>
</dbReference>
<dbReference type="PANTHER" id="PTHR46796:SF13">
    <property type="entry name" value="HTH-TYPE TRANSCRIPTIONAL ACTIVATOR RHAS"/>
    <property type="match status" value="1"/>
</dbReference>
<dbReference type="Proteomes" id="UP000184611">
    <property type="component" value="Unassembled WGS sequence"/>
</dbReference>
<evidence type="ECO:0000256" key="2">
    <source>
        <dbReference type="ARBA" id="ARBA00023125"/>
    </source>
</evidence>
<dbReference type="InterPro" id="IPR050204">
    <property type="entry name" value="AraC_XylS_family_regulators"/>
</dbReference>
<dbReference type="PANTHER" id="PTHR46796">
    <property type="entry name" value="HTH-TYPE TRANSCRIPTIONAL ACTIVATOR RHAS-RELATED"/>
    <property type="match status" value="1"/>
</dbReference>
<accession>A0A1M7ZY47</accession>
<evidence type="ECO:0000256" key="1">
    <source>
        <dbReference type="ARBA" id="ARBA00023015"/>
    </source>
</evidence>
<dbReference type="RefSeq" id="WP_084530276.1">
    <property type="nucleotide sequence ID" value="NZ_FRYK01000004.1"/>
</dbReference>
<dbReference type="GO" id="GO:0043565">
    <property type="term" value="F:sequence-specific DNA binding"/>
    <property type="evidence" value="ECO:0007669"/>
    <property type="project" value="InterPro"/>
</dbReference>
<evidence type="ECO:0000259" key="4">
    <source>
        <dbReference type="PROSITE" id="PS01124"/>
    </source>
</evidence>
<dbReference type="GO" id="GO:0003700">
    <property type="term" value="F:DNA-binding transcription factor activity"/>
    <property type="evidence" value="ECO:0007669"/>
    <property type="project" value="InterPro"/>
</dbReference>
<dbReference type="InterPro" id="IPR046532">
    <property type="entry name" value="DUF6597"/>
</dbReference>
<keyword evidence="2 5" id="KW-0238">DNA-binding</keyword>
<protein>
    <submittedName>
        <fullName evidence="5">AraC-type DNA-binding protein</fullName>
    </submittedName>
</protein>
<evidence type="ECO:0000313" key="5">
    <source>
        <dbReference type="EMBL" id="SHO73791.1"/>
    </source>
</evidence>
<name>A0A1M7ZY47_9FLAO</name>
<dbReference type="EMBL" id="FRYK01000004">
    <property type="protein sequence ID" value="SHO73791.1"/>
    <property type="molecule type" value="Genomic_DNA"/>
</dbReference>
<sequence>MNSIIIKPKNETLKKYVQYFLYFKKTDSSILNYTTFPNKNLCLAIYKQNNINYLNQSNTNHCIITQGNNSFVSKLYGFHKMPFQVDINSSLDQVCIIFYPSALRAFTNVSYDELMNSDRVFEAVFSTKNNYILEKIFEEDDFAKRTAILEMLLLKKLNHDIPYKLKEALHLIATNNSENFSIETLAKTIKVSDSSLFRLFKNNLGQNPKSYLKTVRFRTILDEIKTGKHSPSEIDALNQYYDQAHLIKDFKIFTGSTPKKLIEKVSVQQNDLTWIYNKK</sequence>
<reference evidence="6" key="1">
    <citation type="submission" date="2016-12" db="EMBL/GenBank/DDBJ databases">
        <authorList>
            <person name="Varghese N."/>
            <person name="Submissions S."/>
        </authorList>
    </citation>
    <scope>NUCLEOTIDE SEQUENCE [LARGE SCALE GENOMIC DNA]</scope>
    <source>
        <strain evidence="6">DSM 18830</strain>
    </source>
</reference>
<feature type="domain" description="HTH araC/xylS-type" evidence="4">
    <location>
        <begin position="166"/>
        <end position="264"/>
    </location>
</feature>
<gene>
    <name evidence="5" type="ORF">SAMN05443547_2164</name>
</gene>
<dbReference type="Pfam" id="PF12833">
    <property type="entry name" value="HTH_18"/>
    <property type="match status" value="1"/>
</dbReference>
<keyword evidence="6" id="KW-1185">Reference proteome</keyword>
<organism evidence="5 6">
    <name type="scientific">Flavobacterium cucumis</name>
    <dbReference type="NCBI Taxonomy" id="416016"/>
    <lineage>
        <taxon>Bacteria</taxon>
        <taxon>Pseudomonadati</taxon>
        <taxon>Bacteroidota</taxon>
        <taxon>Flavobacteriia</taxon>
        <taxon>Flavobacteriales</taxon>
        <taxon>Flavobacteriaceae</taxon>
        <taxon>Flavobacterium</taxon>
    </lineage>
</organism>
<dbReference type="AlphaFoldDB" id="A0A1M7ZY47"/>
<keyword evidence="1" id="KW-0805">Transcription regulation</keyword>
<dbReference type="STRING" id="416016.SAMN05443547_2164"/>
<dbReference type="Pfam" id="PF20240">
    <property type="entry name" value="DUF6597"/>
    <property type="match status" value="1"/>
</dbReference>
<dbReference type="PROSITE" id="PS01124">
    <property type="entry name" value="HTH_ARAC_FAMILY_2"/>
    <property type="match status" value="1"/>
</dbReference>
<dbReference type="InterPro" id="IPR009057">
    <property type="entry name" value="Homeodomain-like_sf"/>
</dbReference>
<keyword evidence="3" id="KW-0804">Transcription</keyword>
<proteinExistence type="predicted"/>
<dbReference type="Gene3D" id="1.10.10.60">
    <property type="entry name" value="Homeodomain-like"/>
    <property type="match status" value="1"/>
</dbReference>
<evidence type="ECO:0000256" key="3">
    <source>
        <dbReference type="ARBA" id="ARBA00023163"/>
    </source>
</evidence>
<evidence type="ECO:0000313" key="6">
    <source>
        <dbReference type="Proteomes" id="UP000184611"/>
    </source>
</evidence>